<sequence>MTIASARRRATGVLDRRRYTQGMTAIRLATILGSCSLLPFVLGACGDGDSGDRAGPQPTTTTAPTQAPEDDAPNTPPATDDEPAIAAVSVAGGTTTLRLSPTAGSVLSAVGVELRPIAPARKTDAGGVRLPIEPGRFSPASRGGKLRHTGGIEFTAAGRSLRATDLVLAPDQGAVTAEVDGRRVKLFAVRGADPETTKDVLRYDELDARLGAGIADELEKQLGGRAPVPDGLPIGRLQVRADVDG</sequence>
<feature type="compositionally biased region" description="Low complexity" evidence="1">
    <location>
        <begin position="56"/>
        <end position="67"/>
    </location>
</feature>
<evidence type="ECO:0000256" key="1">
    <source>
        <dbReference type="SAM" id="MobiDB-lite"/>
    </source>
</evidence>
<protein>
    <submittedName>
        <fullName evidence="2">Uncharacterized protein</fullName>
    </submittedName>
</protein>
<evidence type="ECO:0000313" key="2">
    <source>
        <dbReference type="EMBL" id="CAA9470600.1"/>
    </source>
</evidence>
<feature type="region of interest" description="Disordered" evidence="1">
    <location>
        <begin position="125"/>
        <end position="148"/>
    </location>
</feature>
<organism evidence="2">
    <name type="scientific">uncultured Solirubrobacteraceae bacterium</name>
    <dbReference type="NCBI Taxonomy" id="1162706"/>
    <lineage>
        <taxon>Bacteria</taxon>
        <taxon>Bacillati</taxon>
        <taxon>Actinomycetota</taxon>
        <taxon>Thermoleophilia</taxon>
        <taxon>Solirubrobacterales</taxon>
        <taxon>Solirubrobacteraceae</taxon>
        <taxon>environmental samples</taxon>
    </lineage>
</organism>
<accession>A0A6J4RGM2</accession>
<reference evidence="2" key="1">
    <citation type="submission" date="2020-02" db="EMBL/GenBank/DDBJ databases">
        <authorList>
            <person name="Meier V. D."/>
        </authorList>
    </citation>
    <scope>NUCLEOTIDE SEQUENCE</scope>
    <source>
        <strain evidence="2">AVDCRST_MAG53</strain>
    </source>
</reference>
<proteinExistence type="predicted"/>
<dbReference type="EMBL" id="CADCVR010000001">
    <property type="protein sequence ID" value="CAA9470600.1"/>
    <property type="molecule type" value="Genomic_DNA"/>
</dbReference>
<gene>
    <name evidence="2" type="ORF">AVDCRST_MAG53-1256</name>
</gene>
<dbReference type="AlphaFoldDB" id="A0A6J4RGM2"/>
<name>A0A6J4RGM2_9ACTN</name>
<feature type="region of interest" description="Disordered" evidence="1">
    <location>
        <begin position="49"/>
        <end position="82"/>
    </location>
</feature>